<name>A0ABP0EIJ6_9ASCO</name>
<sequence>METSPQIFKRSEWSYLNLELVVDPQYVKEQPELYKNISMDFISWKSIIKASLGKLYGIIGESIHLDILDMSKINIPAKVLVRIPREDNEKLVNSLMAFTFKLSAYGGEIDSACHVRVNKSADYLGLVLDNDF</sequence>
<feature type="domain" description="Ribonucleases P/MRP subunit Pop8-like" evidence="1">
    <location>
        <begin position="12"/>
        <end position="98"/>
    </location>
</feature>
<evidence type="ECO:0000313" key="2">
    <source>
        <dbReference type="EMBL" id="CAK7912359.1"/>
    </source>
</evidence>
<evidence type="ECO:0000313" key="3">
    <source>
        <dbReference type="Proteomes" id="UP001497600"/>
    </source>
</evidence>
<accession>A0ABP0EIJ6</accession>
<evidence type="ECO:0000259" key="1">
    <source>
        <dbReference type="Pfam" id="PF20976"/>
    </source>
</evidence>
<dbReference type="Pfam" id="PF20976">
    <property type="entry name" value="Pop8"/>
    <property type="match status" value="1"/>
</dbReference>
<dbReference type="EMBL" id="OZ004258">
    <property type="protein sequence ID" value="CAK7912359.1"/>
    <property type="molecule type" value="Genomic_DNA"/>
</dbReference>
<gene>
    <name evidence="2" type="ORF">CAAN4_F06656</name>
</gene>
<dbReference type="InterPro" id="IPR020347">
    <property type="entry name" value="Pop8"/>
</dbReference>
<keyword evidence="3" id="KW-1185">Reference proteome</keyword>
<dbReference type="InterPro" id="IPR049128">
    <property type="entry name" value="Pop8-like_dom"/>
</dbReference>
<reference evidence="2 3" key="1">
    <citation type="submission" date="2024-01" db="EMBL/GenBank/DDBJ databases">
        <authorList>
            <consortium name="Genoscope - CEA"/>
            <person name="William W."/>
        </authorList>
    </citation>
    <scope>NUCLEOTIDE SEQUENCE [LARGE SCALE GENOMIC DNA]</scope>
    <source>
        <strain evidence="2 3">29B2s-10</strain>
    </source>
</reference>
<proteinExistence type="predicted"/>
<dbReference type="Proteomes" id="UP001497600">
    <property type="component" value="Chromosome F"/>
</dbReference>
<protein>
    <recommendedName>
        <fullName evidence="1">Ribonucleases P/MRP subunit Pop8-like domain-containing protein</fullName>
    </recommendedName>
</protein>
<dbReference type="PANTHER" id="PTHR28173:SF1">
    <property type="entry name" value="RIBONUCLEASES P_MRP PROTEIN SUBUNIT POP8"/>
    <property type="match status" value="1"/>
</dbReference>
<dbReference type="PANTHER" id="PTHR28173">
    <property type="entry name" value="RIBONUCLEASES P/MRP PROTEIN SUBUNIT POP8"/>
    <property type="match status" value="1"/>
</dbReference>
<organism evidence="2 3">
    <name type="scientific">[Candida] anglica</name>
    <dbReference type="NCBI Taxonomy" id="148631"/>
    <lineage>
        <taxon>Eukaryota</taxon>
        <taxon>Fungi</taxon>
        <taxon>Dikarya</taxon>
        <taxon>Ascomycota</taxon>
        <taxon>Saccharomycotina</taxon>
        <taxon>Pichiomycetes</taxon>
        <taxon>Debaryomycetaceae</taxon>
        <taxon>Kurtzmaniella</taxon>
    </lineage>
</organism>